<feature type="chain" id="PRO_5032610136" evidence="2">
    <location>
        <begin position="29"/>
        <end position="203"/>
    </location>
</feature>
<reference evidence="3" key="1">
    <citation type="submission" date="2020-08" db="EMBL/GenBank/DDBJ databases">
        <title>Sequencing the genomes of 1000 actinobacteria strains.</title>
        <authorList>
            <person name="Klenk H.-P."/>
        </authorList>
    </citation>
    <scope>NUCLEOTIDE SEQUENCE [LARGE SCALE GENOMIC DNA]</scope>
    <source>
        <strain evidence="3">DSM 27064</strain>
    </source>
</reference>
<keyword evidence="4" id="KW-1185">Reference proteome</keyword>
<feature type="compositionally biased region" description="Polar residues" evidence="1">
    <location>
        <begin position="29"/>
        <end position="43"/>
    </location>
</feature>
<name>A0A840DPV4_9MICO</name>
<evidence type="ECO:0000256" key="2">
    <source>
        <dbReference type="SAM" id="SignalP"/>
    </source>
</evidence>
<dbReference type="EMBL" id="JACIFD010000004">
    <property type="protein sequence ID" value="MBB4071226.1"/>
    <property type="molecule type" value="Genomic_DNA"/>
</dbReference>
<protein>
    <submittedName>
        <fullName evidence="3">Putative membrane protein YkoI</fullName>
    </submittedName>
</protein>
<evidence type="ECO:0000256" key="1">
    <source>
        <dbReference type="SAM" id="MobiDB-lite"/>
    </source>
</evidence>
<dbReference type="Gene3D" id="3.30.505.20">
    <property type="match status" value="1"/>
</dbReference>
<evidence type="ECO:0000313" key="3">
    <source>
        <dbReference type="EMBL" id="MBB4071226.1"/>
    </source>
</evidence>
<sequence>MNFKKPLVIAAASAVAVTALVGCVPRDAANTSGSPVNPTAPQSSGSTGHTGTATTAPTAPSTTPATAVTTFADAKQALQTAAQAHPGGVITDLDYEEHGNHWDVEIFKADSTMVTLELDPTGKTILLQEPLELADSDDIADAKRAVINILDALNAVPSHLQGTVYDINLDNVGTQLLWEITVLPAGQTAQTRVLVDAVTGSLV</sequence>
<feature type="compositionally biased region" description="Low complexity" evidence="1">
    <location>
        <begin position="44"/>
        <end position="64"/>
    </location>
</feature>
<evidence type="ECO:0000313" key="4">
    <source>
        <dbReference type="Proteomes" id="UP000571183"/>
    </source>
</evidence>
<proteinExistence type="predicted"/>
<dbReference type="PROSITE" id="PS51257">
    <property type="entry name" value="PROKAR_LIPOPROTEIN"/>
    <property type="match status" value="1"/>
</dbReference>
<organism evidence="3 4">
    <name type="scientific">Canibacter oris</name>
    <dbReference type="NCBI Taxonomy" id="1365628"/>
    <lineage>
        <taxon>Bacteria</taxon>
        <taxon>Bacillati</taxon>
        <taxon>Actinomycetota</taxon>
        <taxon>Actinomycetes</taxon>
        <taxon>Micrococcales</taxon>
        <taxon>Microbacteriaceae</taxon>
        <taxon>Canibacter</taxon>
    </lineage>
</organism>
<feature type="region of interest" description="Disordered" evidence="1">
    <location>
        <begin position="28"/>
        <end position="64"/>
    </location>
</feature>
<dbReference type="AlphaFoldDB" id="A0A840DPV4"/>
<gene>
    <name evidence="3" type="ORF">F5897_000518</name>
</gene>
<accession>A0A840DPV4</accession>
<feature type="signal peptide" evidence="2">
    <location>
        <begin position="1"/>
        <end position="28"/>
    </location>
</feature>
<comment type="caution">
    <text evidence="3">The sequence shown here is derived from an EMBL/GenBank/DDBJ whole genome shotgun (WGS) entry which is preliminary data.</text>
</comment>
<keyword evidence="2" id="KW-0732">Signal</keyword>
<dbReference type="RefSeq" id="WP_183304358.1">
    <property type="nucleotide sequence ID" value="NZ_JACIFD010000004.1"/>
</dbReference>
<dbReference type="Proteomes" id="UP000571183">
    <property type="component" value="Unassembled WGS sequence"/>
</dbReference>